<feature type="transmembrane region" description="Helical" evidence="4">
    <location>
        <begin position="28"/>
        <end position="49"/>
    </location>
</feature>
<dbReference type="SUPFAM" id="SSF55874">
    <property type="entry name" value="ATPase domain of HSP90 chaperone/DNA topoisomerase II/histidine kinase"/>
    <property type="match status" value="1"/>
</dbReference>
<feature type="domain" description="Signal transduction histidine kinase subgroup 3 dimerisation and phosphoacceptor" evidence="5">
    <location>
        <begin position="192"/>
        <end position="258"/>
    </location>
</feature>
<evidence type="ECO:0000256" key="4">
    <source>
        <dbReference type="SAM" id="Phobius"/>
    </source>
</evidence>
<dbReference type="PANTHER" id="PTHR24421:SF63">
    <property type="entry name" value="SENSOR HISTIDINE KINASE DESK"/>
    <property type="match status" value="1"/>
</dbReference>
<dbReference type="Gene3D" id="3.30.565.10">
    <property type="entry name" value="Histidine kinase-like ATPase, C-terminal domain"/>
    <property type="match status" value="1"/>
</dbReference>
<evidence type="ECO:0000259" key="5">
    <source>
        <dbReference type="Pfam" id="PF07730"/>
    </source>
</evidence>
<proteinExistence type="predicted"/>
<sequence>MERAAEVTAGGGSPGGDPLRWALGWRRALLSAGMFVYPLVSMVGVTQYSKGAAAFAGYAVALAFCVAYAMAAVAFVQHFRRRLWVLLGLMTVLFAAELPFARTFGFYLLSVIVSFLAMMQPRRLPLFLGGAVALTLLLPWAVRPWHTGPGWLQAAMVLFTVLVVRGYAELAGANRALLEARAEVARLASEAERNRIARDLHDLLGHSLTAITVKSNLARRLAEGGAERAVEEITAVERLSRQALGEVRAAVSGYREVTLPGELARGREMLRAAGVAADLPSAVDVVAPANRELFGWVVREGLTNVVRHARATRCTVTLSAAEVEIVDDGVGGASGPGNGLTGLRERVAAAGGEVESGPAGPHGWRLRVTVPASADSGAAGSGAAGSGAAS</sequence>
<evidence type="ECO:0000256" key="1">
    <source>
        <dbReference type="ARBA" id="ARBA00022679"/>
    </source>
</evidence>
<feature type="transmembrane region" description="Helical" evidence="4">
    <location>
        <begin position="83"/>
        <end position="98"/>
    </location>
</feature>
<keyword evidence="3" id="KW-0902">Two-component regulatory system</keyword>
<keyword evidence="4" id="KW-0472">Membrane</keyword>
<organism evidence="6 7">
    <name type="scientific">Actinomadura gamaensis</name>
    <dbReference type="NCBI Taxonomy" id="1763541"/>
    <lineage>
        <taxon>Bacteria</taxon>
        <taxon>Bacillati</taxon>
        <taxon>Actinomycetota</taxon>
        <taxon>Actinomycetes</taxon>
        <taxon>Streptosporangiales</taxon>
        <taxon>Thermomonosporaceae</taxon>
        <taxon>Actinomadura</taxon>
    </lineage>
</organism>
<evidence type="ECO:0000256" key="3">
    <source>
        <dbReference type="ARBA" id="ARBA00023012"/>
    </source>
</evidence>
<dbReference type="Pfam" id="PF07730">
    <property type="entry name" value="HisKA_3"/>
    <property type="match status" value="1"/>
</dbReference>
<feature type="transmembrane region" description="Helical" evidence="4">
    <location>
        <begin position="126"/>
        <end position="145"/>
    </location>
</feature>
<dbReference type="CDD" id="cd16917">
    <property type="entry name" value="HATPase_UhpB-NarQ-NarX-like"/>
    <property type="match status" value="1"/>
</dbReference>
<dbReference type="InterPro" id="IPR036890">
    <property type="entry name" value="HATPase_C_sf"/>
</dbReference>
<evidence type="ECO:0000313" key="7">
    <source>
        <dbReference type="Proteomes" id="UP001595872"/>
    </source>
</evidence>
<reference evidence="7" key="1">
    <citation type="journal article" date="2019" name="Int. J. Syst. Evol. Microbiol.">
        <title>The Global Catalogue of Microorganisms (GCM) 10K type strain sequencing project: providing services to taxonomists for standard genome sequencing and annotation.</title>
        <authorList>
            <consortium name="The Broad Institute Genomics Platform"/>
            <consortium name="The Broad Institute Genome Sequencing Center for Infectious Disease"/>
            <person name="Wu L."/>
            <person name="Ma J."/>
        </authorList>
    </citation>
    <scope>NUCLEOTIDE SEQUENCE [LARGE SCALE GENOMIC DNA]</scope>
    <source>
        <strain evidence="7">KLKA75</strain>
    </source>
</reference>
<keyword evidence="4" id="KW-1133">Transmembrane helix</keyword>
<dbReference type="Gene3D" id="1.20.5.1930">
    <property type="match status" value="1"/>
</dbReference>
<name>A0ABV9TTD6_9ACTN</name>
<dbReference type="RefSeq" id="WP_378253091.1">
    <property type="nucleotide sequence ID" value="NZ_JBHSIT010000002.1"/>
</dbReference>
<comment type="caution">
    <text evidence="6">The sequence shown here is derived from an EMBL/GenBank/DDBJ whole genome shotgun (WGS) entry which is preliminary data.</text>
</comment>
<gene>
    <name evidence="6" type="ORF">ACFPCY_08490</name>
</gene>
<keyword evidence="7" id="KW-1185">Reference proteome</keyword>
<evidence type="ECO:0000313" key="6">
    <source>
        <dbReference type="EMBL" id="MFC4907355.1"/>
    </source>
</evidence>
<dbReference type="Proteomes" id="UP001595872">
    <property type="component" value="Unassembled WGS sequence"/>
</dbReference>
<dbReference type="GO" id="GO:0016301">
    <property type="term" value="F:kinase activity"/>
    <property type="evidence" value="ECO:0007669"/>
    <property type="project" value="UniProtKB-KW"/>
</dbReference>
<feature type="transmembrane region" description="Helical" evidence="4">
    <location>
        <begin position="151"/>
        <end position="168"/>
    </location>
</feature>
<dbReference type="PANTHER" id="PTHR24421">
    <property type="entry name" value="NITRATE/NITRITE SENSOR PROTEIN NARX-RELATED"/>
    <property type="match status" value="1"/>
</dbReference>
<dbReference type="EMBL" id="JBHSIT010000002">
    <property type="protein sequence ID" value="MFC4907355.1"/>
    <property type="molecule type" value="Genomic_DNA"/>
</dbReference>
<keyword evidence="2 6" id="KW-0418">Kinase</keyword>
<feature type="transmembrane region" description="Helical" evidence="4">
    <location>
        <begin position="55"/>
        <end position="76"/>
    </location>
</feature>
<accession>A0ABV9TTD6</accession>
<evidence type="ECO:0000256" key="2">
    <source>
        <dbReference type="ARBA" id="ARBA00022777"/>
    </source>
</evidence>
<keyword evidence="1" id="KW-0808">Transferase</keyword>
<protein>
    <submittedName>
        <fullName evidence="6">Sensor histidine kinase</fullName>
    </submittedName>
</protein>
<dbReference type="InterPro" id="IPR011712">
    <property type="entry name" value="Sig_transdc_His_kin_sub3_dim/P"/>
</dbReference>
<dbReference type="InterPro" id="IPR050482">
    <property type="entry name" value="Sensor_HK_TwoCompSys"/>
</dbReference>
<keyword evidence="4" id="KW-0812">Transmembrane</keyword>